<proteinExistence type="predicted"/>
<evidence type="ECO:0000313" key="1">
    <source>
        <dbReference type="EMBL" id="GEN78621.1"/>
    </source>
</evidence>
<organism evidence="1 2">
    <name type="scientific">Actinotalea fermentans</name>
    <dbReference type="NCBI Taxonomy" id="43671"/>
    <lineage>
        <taxon>Bacteria</taxon>
        <taxon>Bacillati</taxon>
        <taxon>Actinomycetota</taxon>
        <taxon>Actinomycetes</taxon>
        <taxon>Micrococcales</taxon>
        <taxon>Cellulomonadaceae</taxon>
        <taxon>Actinotalea</taxon>
    </lineage>
</organism>
<comment type="caution">
    <text evidence="1">The sequence shown here is derived from an EMBL/GenBank/DDBJ whole genome shotgun (WGS) entry which is preliminary data.</text>
</comment>
<dbReference type="AlphaFoldDB" id="A0A511YTW0"/>
<keyword evidence="2" id="KW-1185">Reference proteome</keyword>
<name>A0A511YTW0_9CELL</name>
<gene>
    <name evidence="1" type="ORF">AFE02nite_03550</name>
</gene>
<evidence type="ECO:0000313" key="2">
    <source>
        <dbReference type="Proteomes" id="UP000321484"/>
    </source>
</evidence>
<reference evidence="1 2" key="1">
    <citation type="submission" date="2019-07" db="EMBL/GenBank/DDBJ databases">
        <title>Whole genome shotgun sequence of Actinotalea fermentans NBRC 105374.</title>
        <authorList>
            <person name="Hosoyama A."/>
            <person name="Uohara A."/>
            <person name="Ohji S."/>
            <person name="Ichikawa N."/>
        </authorList>
    </citation>
    <scope>NUCLEOTIDE SEQUENCE [LARGE SCALE GENOMIC DNA]</scope>
    <source>
        <strain evidence="1 2">NBRC 105374</strain>
    </source>
</reference>
<dbReference type="EMBL" id="BJYK01000001">
    <property type="protein sequence ID" value="GEN78621.1"/>
    <property type="molecule type" value="Genomic_DNA"/>
</dbReference>
<protein>
    <submittedName>
        <fullName evidence="1">Uncharacterized protein</fullName>
    </submittedName>
</protein>
<sequence length="127" mass="12589">MGESTLLILAGLGALAWLLAGGWPYARDRYVADDGPIGLGAGITAVCPGCVQSGVAGLDPDVARRLAAGLRVPATLGSGVATTGQSLRPLAVGRDESLRVECPACGAVYAVLGVPAVVVPAPRTPGD</sequence>
<accession>A0A511YTW0</accession>
<dbReference type="Proteomes" id="UP000321484">
    <property type="component" value="Unassembled WGS sequence"/>
</dbReference>
<dbReference type="RefSeq" id="WP_034245254.1">
    <property type="nucleotide sequence ID" value="NZ_BJYK01000001.1"/>
</dbReference>